<evidence type="ECO:0000259" key="1">
    <source>
        <dbReference type="Pfam" id="PF16719"/>
    </source>
</evidence>
<dbReference type="AlphaFoldDB" id="A0A4Y7LIE1"/>
<protein>
    <recommendedName>
        <fullName evidence="1">SAWADEE domain-containing protein</fullName>
    </recommendedName>
</protein>
<dbReference type="Pfam" id="PF16719">
    <property type="entry name" value="SAWADEE"/>
    <property type="match status" value="1"/>
</dbReference>
<dbReference type="PANTHER" id="PTHR33827">
    <property type="entry name" value="PROTEIN SAWADEE HOMEODOMAIN HOMOLOG 2"/>
    <property type="match status" value="1"/>
</dbReference>
<accession>A0A4Y7LIE1</accession>
<dbReference type="Gene3D" id="2.30.30.140">
    <property type="match status" value="1"/>
</dbReference>
<dbReference type="GO" id="GO:0003682">
    <property type="term" value="F:chromatin binding"/>
    <property type="evidence" value="ECO:0007669"/>
    <property type="project" value="InterPro"/>
</dbReference>
<evidence type="ECO:0000313" key="3">
    <source>
        <dbReference type="Proteomes" id="UP000316621"/>
    </source>
</evidence>
<feature type="domain" description="SAWADEE" evidence="1">
    <location>
        <begin position="8"/>
        <end position="104"/>
    </location>
</feature>
<dbReference type="InterPro" id="IPR032001">
    <property type="entry name" value="SAWADEE_dom"/>
</dbReference>
<gene>
    <name evidence="2" type="ORF">C5167_046746</name>
</gene>
<dbReference type="PANTHER" id="PTHR33827:SF9">
    <property type="entry name" value="SAWADEE DOMAIN-CONTAINING PROTEIN"/>
    <property type="match status" value="1"/>
</dbReference>
<name>A0A4Y7LIE1_PAPSO</name>
<organism evidence="2 3">
    <name type="scientific">Papaver somniferum</name>
    <name type="common">Opium poppy</name>
    <dbReference type="NCBI Taxonomy" id="3469"/>
    <lineage>
        <taxon>Eukaryota</taxon>
        <taxon>Viridiplantae</taxon>
        <taxon>Streptophyta</taxon>
        <taxon>Embryophyta</taxon>
        <taxon>Tracheophyta</taxon>
        <taxon>Spermatophyta</taxon>
        <taxon>Magnoliopsida</taxon>
        <taxon>Ranunculales</taxon>
        <taxon>Papaveraceae</taxon>
        <taxon>Papaveroideae</taxon>
        <taxon>Papaver</taxon>
    </lineage>
</organism>
<evidence type="ECO:0000313" key="2">
    <source>
        <dbReference type="EMBL" id="RZC83959.1"/>
    </source>
</evidence>
<dbReference type="InterPro" id="IPR039276">
    <property type="entry name" value="SHH1/2"/>
</dbReference>
<dbReference type="Gramene" id="RZC83959">
    <property type="protein sequence ID" value="RZC83959"/>
    <property type="gene ID" value="C5167_046746"/>
</dbReference>
<reference evidence="2 3" key="1">
    <citation type="journal article" date="2018" name="Science">
        <title>The opium poppy genome and morphinan production.</title>
        <authorList>
            <person name="Guo L."/>
            <person name="Winzer T."/>
            <person name="Yang X."/>
            <person name="Li Y."/>
            <person name="Ning Z."/>
            <person name="He Z."/>
            <person name="Teodor R."/>
            <person name="Lu Y."/>
            <person name="Bowser T.A."/>
            <person name="Graham I.A."/>
            <person name="Ye K."/>
        </authorList>
    </citation>
    <scope>NUCLEOTIDE SEQUENCE [LARGE SCALE GENOMIC DNA]</scope>
    <source>
        <strain evidence="3">cv. HN1</strain>
        <tissue evidence="2">Leaves</tissue>
    </source>
</reference>
<sequence>MAKADASDFELEAKRKEDSSWHPCQVFFSADSSTSSGLTVNFGSQFEEEVIFSEEEALARLRFRSSPLQGDDCSHIKEGDHVLASLKTQSKSLFFDCEVEKFEAHLKSLDTPKGGSSPYII</sequence>
<dbReference type="EMBL" id="CM010725">
    <property type="protein sequence ID" value="RZC83959.1"/>
    <property type="molecule type" value="Genomic_DNA"/>
</dbReference>
<dbReference type="Proteomes" id="UP000316621">
    <property type="component" value="Chromosome 11"/>
</dbReference>
<proteinExistence type="predicted"/>
<keyword evidence="3" id="KW-1185">Reference proteome</keyword>